<keyword evidence="8" id="KW-1185">Reference proteome</keyword>
<name>A0A026W5M2_OOCBI</name>
<organism evidence="7 8">
    <name type="scientific">Ooceraea biroi</name>
    <name type="common">Clonal raider ant</name>
    <name type="synonym">Cerapachys biroi</name>
    <dbReference type="NCBI Taxonomy" id="2015173"/>
    <lineage>
        <taxon>Eukaryota</taxon>
        <taxon>Metazoa</taxon>
        <taxon>Ecdysozoa</taxon>
        <taxon>Arthropoda</taxon>
        <taxon>Hexapoda</taxon>
        <taxon>Insecta</taxon>
        <taxon>Pterygota</taxon>
        <taxon>Neoptera</taxon>
        <taxon>Endopterygota</taxon>
        <taxon>Hymenoptera</taxon>
        <taxon>Apocrita</taxon>
        <taxon>Aculeata</taxon>
        <taxon>Formicoidea</taxon>
        <taxon>Formicidae</taxon>
        <taxon>Dorylinae</taxon>
        <taxon>Ooceraea</taxon>
    </lineage>
</organism>
<dbReference type="Proteomes" id="UP000053097">
    <property type="component" value="Unassembled WGS sequence"/>
</dbReference>
<evidence type="ECO:0000256" key="1">
    <source>
        <dbReference type="ARBA" id="ARBA00022723"/>
    </source>
</evidence>
<dbReference type="AlphaFoldDB" id="A0A026W5M2"/>
<dbReference type="EMBL" id="KK107431">
    <property type="protein sequence ID" value="EZA50911.1"/>
    <property type="molecule type" value="Genomic_DNA"/>
</dbReference>
<evidence type="ECO:0000256" key="2">
    <source>
        <dbReference type="ARBA" id="ARBA00022771"/>
    </source>
</evidence>
<protein>
    <recommendedName>
        <fullName evidence="6">THAP-type domain-containing protein</fullName>
    </recommendedName>
</protein>
<dbReference type="GO" id="GO:0008270">
    <property type="term" value="F:zinc ion binding"/>
    <property type="evidence" value="ECO:0007669"/>
    <property type="project" value="UniProtKB-KW"/>
</dbReference>
<gene>
    <name evidence="7" type="ORF">X777_09854</name>
</gene>
<evidence type="ECO:0000259" key="6">
    <source>
        <dbReference type="PROSITE" id="PS50950"/>
    </source>
</evidence>
<keyword evidence="3" id="KW-0862">Zinc</keyword>
<dbReference type="SUPFAM" id="SSF57716">
    <property type="entry name" value="Glucocorticoid receptor-like (DNA-binding domain)"/>
    <property type="match status" value="1"/>
</dbReference>
<dbReference type="InterPro" id="IPR006612">
    <property type="entry name" value="THAP_Znf"/>
</dbReference>
<keyword evidence="2 5" id="KW-0863">Zinc-finger</keyword>
<dbReference type="PROSITE" id="PS50950">
    <property type="entry name" value="ZF_THAP"/>
    <property type="match status" value="1"/>
</dbReference>
<evidence type="ECO:0000313" key="7">
    <source>
        <dbReference type="EMBL" id="EZA50911.1"/>
    </source>
</evidence>
<evidence type="ECO:0000256" key="4">
    <source>
        <dbReference type="ARBA" id="ARBA00023125"/>
    </source>
</evidence>
<dbReference type="Pfam" id="PF05485">
    <property type="entry name" value="THAP"/>
    <property type="match status" value="1"/>
</dbReference>
<evidence type="ECO:0000256" key="5">
    <source>
        <dbReference type="PROSITE-ProRule" id="PRU00309"/>
    </source>
</evidence>
<accession>A0A026W5M2</accession>
<sequence>MPYCAAVNCHNLSEKGYSMRVIPRDTERRAKWVENVGRKNWIPTNNSVLCEVILYSTLLIFYNKIMYIYLSCIVDAF</sequence>
<dbReference type="OMA" id="RAKWVEN"/>
<dbReference type="GO" id="GO:0003677">
    <property type="term" value="F:DNA binding"/>
    <property type="evidence" value="ECO:0007669"/>
    <property type="project" value="UniProtKB-UniRule"/>
</dbReference>
<feature type="domain" description="THAP-type" evidence="6">
    <location>
        <begin position="1"/>
        <end position="69"/>
    </location>
</feature>
<keyword evidence="1" id="KW-0479">Metal-binding</keyword>
<evidence type="ECO:0000313" key="8">
    <source>
        <dbReference type="Proteomes" id="UP000053097"/>
    </source>
</evidence>
<evidence type="ECO:0000256" key="3">
    <source>
        <dbReference type="ARBA" id="ARBA00022833"/>
    </source>
</evidence>
<proteinExistence type="predicted"/>
<reference evidence="7 8" key="1">
    <citation type="journal article" date="2014" name="Curr. Biol.">
        <title>The genome of the clonal raider ant Cerapachys biroi.</title>
        <authorList>
            <person name="Oxley P.R."/>
            <person name="Ji L."/>
            <person name="Fetter-Pruneda I."/>
            <person name="McKenzie S.K."/>
            <person name="Li C."/>
            <person name="Hu H."/>
            <person name="Zhang G."/>
            <person name="Kronauer D.J."/>
        </authorList>
    </citation>
    <scope>NUCLEOTIDE SEQUENCE [LARGE SCALE GENOMIC DNA]</scope>
</reference>
<keyword evidence="4 5" id="KW-0238">DNA-binding</keyword>